<dbReference type="NCBIfam" id="TIGR02595">
    <property type="entry name" value="PEP_CTERM"/>
    <property type="match status" value="1"/>
</dbReference>
<keyword evidence="4" id="KW-1185">Reference proteome</keyword>
<organism evidence="3 4">
    <name type="scientific">Glacieibacterium frigidum</name>
    <dbReference type="NCBI Taxonomy" id="2593303"/>
    <lineage>
        <taxon>Bacteria</taxon>
        <taxon>Pseudomonadati</taxon>
        <taxon>Pseudomonadota</taxon>
        <taxon>Alphaproteobacteria</taxon>
        <taxon>Sphingomonadales</taxon>
        <taxon>Sphingosinicellaceae</taxon>
        <taxon>Glacieibacterium</taxon>
    </lineage>
</organism>
<dbReference type="Proteomes" id="UP000317894">
    <property type="component" value="Unassembled WGS sequence"/>
</dbReference>
<sequence>MRFTKLIGAALLASAAAVPANALTIELRNLNNVTPGTQAYDGFRAAANFWENLITNDVNVKLNVGFSQLAPNVLGSTGSTTQVVSAEQTLAQIKATGNSRLDQRAVLPTLTPVAGDPGFATFDALISGPRQDGTGVALPLTRVLDNDQSGNNAVFSANTSLLKALGFTPTYTGANAGIQADGTVQFSTQFNFDFNPEDGISSNAIDFIGVAIHEIGHALGFRSGVDVYDTNTGFTGNLDDFAIFTVWDSFRYSAASTAIGVGVLDLAVGGTIANGDAPYFSIDGGLTIFQGANGPAYMSTGRTYGDGRQASHWKDNTPGQPQLGILDPTVAFGQQSVIDALDLAAYDAMGWNIAFDVLAAPTKSFSTKILNTTAAIAVPEPGTWALMIGGFGLVGAAARRRRSGVATA</sequence>
<dbReference type="NCBIfam" id="NF035944">
    <property type="entry name" value="PEPxxWA-CTERM"/>
    <property type="match status" value="1"/>
</dbReference>
<dbReference type="InterPro" id="IPR013424">
    <property type="entry name" value="Ice-binding_C"/>
</dbReference>
<name>A0A552UGF3_9SPHN</name>
<feature type="signal peptide" evidence="1">
    <location>
        <begin position="1"/>
        <end position="22"/>
    </location>
</feature>
<proteinExistence type="predicted"/>
<evidence type="ECO:0000259" key="2">
    <source>
        <dbReference type="Pfam" id="PF07589"/>
    </source>
</evidence>
<gene>
    <name evidence="3" type="ORF">FMM06_03525</name>
</gene>
<dbReference type="SUPFAM" id="SSF55486">
    <property type="entry name" value="Metalloproteases ('zincins'), catalytic domain"/>
    <property type="match status" value="2"/>
</dbReference>
<feature type="domain" description="Ice-binding protein C-terminal" evidence="2">
    <location>
        <begin position="377"/>
        <end position="401"/>
    </location>
</feature>
<dbReference type="GO" id="GO:0008237">
    <property type="term" value="F:metallopeptidase activity"/>
    <property type="evidence" value="ECO:0007669"/>
    <property type="project" value="InterPro"/>
</dbReference>
<dbReference type="InterPro" id="IPR024079">
    <property type="entry name" value="MetalloPept_cat_dom_sf"/>
</dbReference>
<dbReference type="OrthoDB" id="8198236at2"/>
<feature type="chain" id="PRO_5022140932" evidence="1">
    <location>
        <begin position="23"/>
        <end position="408"/>
    </location>
</feature>
<evidence type="ECO:0000256" key="1">
    <source>
        <dbReference type="SAM" id="SignalP"/>
    </source>
</evidence>
<evidence type="ECO:0000313" key="3">
    <source>
        <dbReference type="EMBL" id="TRW17269.1"/>
    </source>
</evidence>
<keyword evidence="1" id="KW-0732">Signal</keyword>
<dbReference type="Pfam" id="PF07589">
    <property type="entry name" value="PEP-CTERM"/>
    <property type="match status" value="1"/>
</dbReference>
<reference evidence="3 4" key="1">
    <citation type="submission" date="2019-07" db="EMBL/GenBank/DDBJ databases">
        <title>Novel species isolated from glacier.</title>
        <authorList>
            <person name="Liu Q."/>
            <person name="Xin Y.-H."/>
        </authorList>
    </citation>
    <scope>NUCLEOTIDE SEQUENCE [LARGE SCALE GENOMIC DNA]</scope>
    <source>
        <strain evidence="3 4">LB1R16</strain>
    </source>
</reference>
<dbReference type="EMBL" id="VJWA01000001">
    <property type="protein sequence ID" value="TRW17269.1"/>
    <property type="molecule type" value="Genomic_DNA"/>
</dbReference>
<dbReference type="Gene3D" id="3.40.390.10">
    <property type="entry name" value="Collagenase (Catalytic Domain)"/>
    <property type="match status" value="1"/>
</dbReference>
<dbReference type="NCBIfam" id="NF038122">
    <property type="entry name" value="metallo_LGF"/>
    <property type="match status" value="1"/>
</dbReference>
<protein>
    <submittedName>
        <fullName evidence="3">PEP-CTERM sorting domain-containing protein</fullName>
    </submittedName>
</protein>
<evidence type="ECO:0000313" key="4">
    <source>
        <dbReference type="Proteomes" id="UP000317894"/>
    </source>
</evidence>
<accession>A0A552UGF3</accession>
<dbReference type="AlphaFoldDB" id="A0A552UGF3"/>
<comment type="caution">
    <text evidence="3">The sequence shown here is derived from an EMBL/GenBank/DDBJ whole genome shotgun (WGS) entry which is preliminary data.</text>
</comment>